<dbReference type="InterPro" id="IPR000631">
    <property type="entry name" value="CARKD"/>
</dbReference>
<comment type="subunit">
    <text evidence="6">Homotetramer.</text>
</comment>
<evidence type="ECO:0000256" key="5">
    <source>
        <dbReference type="ARBA" id="ARBA00023239"/>
    </source>
</evidence>
<keyword evidence="4 6" id="KW-0520">NAD</keyword>
<dbReference type="GO" id="GO:0052855">
    <property type="term" value="F:ADP-dependent NAD(P)H-hydrate dehydratase activity"/>
    <property type="evidence" value="ECO:0007669"/>
    <property type="project" value="UniProtKB-UniRule"/>
</dbReference>
<accession>A0AAW6U8V5</accession>
<feature type="binding site" evidence="6">
    <location>
        <begin position="199"/>
        <end position="203"/>
    </location>
    <ligand>
        <name>AMP</name>
        <dbReference type="ChEBI" id="CHEBI:456215"/>
    </ligand>
</feature>
<evidence type="ECO:0000256" key="1">
    <source>
        <dbReference type="ARBA" id="ARBA00022741"/>
    </source>
</evidence>
<dbReference type="HAMAP" id="MF_01965">
    <property type="entry name" value="NADHX_dehydratase"/>
    <property type="match status" value="1"/>
</dbReference>
<feature type="binding site" evidence="6">
    <location>
        <position position="161"/>
    </location>
    <ligand>
        <name>(6S)-NADPHX</name>
        <dbReference type="ChEBI" id="CHEBI:64076"/>
    </ligand>
</feature>
<keyword evidence="9" id="KW-1185">Reference proteome</keyword>
<dbReference type="CDD" id="cd01171">
    <property type="entry name" value="YXKO-related"/>
    <property type="match status" value="1"/>
</dbReference>
<comment type="catalytic activity">
    <reaction evidence="6">
        <text>(6S)-NADHX + ADP = AMP + phosphate + NADH + H(+)</text>
        <dbReference type="Rhea" id="RHEA:32223"/>
        <dbReference type="ChEBI" id="CHEBI:15378"/>
        <dbReference type="ChEBI" id="CHEBI:43474"/>
        <dbReference type="ChEBI" id="CHEBI:57945"/>
        <dbReference type="ChEBI" id="CHEBI:64074"/>
        <dbReference type="ChEBI" id="CHEBI:456215"/>
        <dbReference type="ChEBI" id="CHEBI:456216"/>
        <dbReference type="EC" id="4.2.1.136"/>
    </reaction>
</comment>
<dbReference type="InterPro" id="IPR029056">
    <property type="entry name" value="Ribokinase-like"/>
</dbReference>
<feature type="binding site" evidence="6">
    <location>
        <position position="227"/>
    </location>
    <ligand>
        <name>AMP</name>
        <dbReference type="ChEBI" id="CHEBI:456215"/>
    </ligand>
</feature>
<keyword evidence="3 6" id="KW-0521">NADP</keyword>
<feature type="binding site" evidence="6">
    <location>
        <position position="110"/>
    </location>
    <ligand>
        <name>(6S)-NADPHX</name>
        <dbReference type="ChEBI" id="CHEBI:64076"/>
    </ligand>
</feature>
<name>A0AAW6U8V5_9BACT</name>
<organism evidence="8 9">
    <name type="scientific">Anaerobaca lacustris</name>
    <dbReference type="NCBI Taxonomy" id="3044600"/>
    <lineage>
        <taxon>Bacteria</taxon>
        <taxon>Pseudomonadati</taxon>
        <taxon>Planctomycetota</taxon>
        <taxon>Phycisphaerae</taxon>
        <taxon>Sedimentisphaerales</taxon>
        <taxon>Anaerobacaceae</taxon>
        <taxon>Anaerobaca</taxon>
    </lineage>
</organism>
<dbReference type="EMBL" id="JASCXX010000037">
    <property type="protein sequence ID" value="MDI6451483.1"/>
    <property type="molecule type" value="Genomic_DNA"/>
</dbReference>
<keyword evidence="1 6" id="KW-0547">Nucleotide-binding</keyword>
<dbReference type="RefSeq" id="WP_349246889.1">
    <property type="nucleotide sequence ID" value="NZ_JASCXX010000037.1"/>
</dbReference>
<evidence type="ECO:0000259" key="7">
    <source>
        <dbReference type="PROSITE" id="PS51383"/>
    </source>
</evidence>
<comment type="function">
    <text evidence="6">Catalyzes the dehydration of the S-form of NAD(P)HX at the expense of ADP, which is converted to AMP. Together with NAD(P)HX epimerase, which catalyzes the epimerization of the S- and R-forms, the enzyme allows the repair of both epimers of NAD(P)HX, a damaged form of NAD(P)H that is a result of enzymatic or heat-dependent hydration.</text>
</comment>
<gene>
    <name evidence="6" type="primary">nnrD</name>
    <name evidence="8" type="ORF">QJ522_20650</name>
</gene>
<sequence length="291" mass="29679">MRMDIVREVPRLKPRPADGHKGTFGKVCIVAGSVGMAGAAALAGRAALRSGAGLVRVATARSALPTVAALEPCYTTIALPEDSAGRISGKAIGVILDAASQNDALAIGPGLGTSAGLRSVVGTLVQQDGLRLVIDGDGLNNLSRLPDWPGKHRAEVVLTPHPGEMKRLWSGLFREALPSDRQEAAGRMAQATGSVVAFKGAGTVVTDGRRAYVNSTGNPGMGTAGSGDVLTGIITALMGQGLACFEATVLGVYIHGAAGDIAADACGQISLTATDIIEALPEAFRKSHKRI</sequence>
<feature type="domain" description="YjeF C-terminal" evidence="7">
    <location>
        <begin position="4"/>
        <end position="287"/>
    </location>
</feature>
<dbReference type="SUPFAM" id="SSF53613">
    <property type="entry name" value="Ribokinase-like"/>
    <property type="match status" value="1"/>
</dbReference>
<dbReference type="GO" id="GO:0005524">
    <property type="term" value="F:ATP binding"/>
    <property type="evidence" value="ECO:0007669"/>
    <property type="project" value="UniProtKB-KW"/>
</dbReference>
<evidence type="ECO:0000256" key="2">
    <source>
        <dbReference type="ARBA" id="ARBA00022840"/>
    </source>
</evidence>
<dbReference type="GO" id="GO:0110051">
    <property type="term" value="P:metabolite repair"/>
    <property type="evidence" value="ECO:0007669"/>
    <property type="project" value="TreeGrafter"/>
</dbReference>
<reference evidence="8" key="1">
    <citation type="submission" date="2023-05" db="EMBL/GenBank/DDBJ databases">
        <title>Anaerotaeda fermentans gen. nov., sp. nov., a novel anaerobic planctomycete of the new family within the order Sedimentisphaerales isolated from Taman Peninsula, Russia.</title>
        <authorList>
            <person name="Khomyakova M.A."/>
            <person name="Merkel A.Y."/>
            <person name="Slobodkin A.I."/>
        </authorList>
    </citation>
    <scope>NUCLEOTIDE SEQUENCE</scope>
    <source>
        <strain evidence="8">M17dextr</strain>
    </source>
</reference>
<dbReference type="Gene3D" id="3.40.1190.20">
    <property type="match status" value="1"/>
</dbReference>
<evidence type="ECO:0000256" key="3">
    <source>
        <dbReference type="ARBA" id="ARBA00022857"/>
    </source>
</evidence>
<dbReference type="NCBIfam" id="TIGR00196">
    <property type="entry name" value="yjeF_cterm"/>
    <property type="match status" value="1"/>
</dbReference>
<evidence type="ECO:0000256" key="4">
    <source>
        <dbReference type="ARBA" id="ARBA00023027"/>
    </source>
</evidence>
<dbReference type="PROSITE" id="PS51383">
    <property type="entry name" value="YJEF_C_3"/>
    <property type="match status" value="1"/>
</dbReference>
<protein>
    <recommendedName>
        <fullName evidence="6">ADP-dependent (S)-NAD(P)H-hydrate dehydratase</fullName>
        <ecNumber evidence="6">4.2.1.136</ecNumber>
    </recommendedName>
    <alternativeName>
        <fullName evidence="6">ADP-dependent NAD(P)HX dehydratase</fullName>
    </alternativeName>
</protein>
<dbReference type="PANTHER" id="PTHR12592">
    <property type="entry name" value="ATP-DEPENDENT (S)-NAD(P)H-HYDRATE DEHYDRATASE FAMILY MEMBER"/>
    <property type="match status" value="1"/>
</dbReference>
<comment type="similarity">
    <text evidence="6">Belongs to the NnrD/CARKD family.</text>
</comment>
<dbReference type="Proteomes" id="UP001431776">
    <property type="component" value="Unassembled WGS sequence"/>
</dbReference>
<dbReference type="EC" id="4.2.1.136" evidence="6"/>
<keyword evidence="5 6" id="KW-0456">Lyase</keyword>
<evidence type="ECO:0000256" key="6">
    <source>
        <dbReference type="HAMAP-Rule" id="MF_01965"/>
    </source>
</evidence>
<dbReference type="Pfam" id="PF01256">
    <property type="entry name" value="Carb_kinase"/>
    <property type="match status" value="1"/>
</dbReference>
<dbReference type="GO" id="GO:0046496">
    <property type="term" value="P:nicotinamide nucleotide metabolic process"/>
    <property type="evidence" value="ECO:0007669"/>
    <property type="project" value="UniProtKB-UniRule"/>
</dbReference>
<dbReference type="PROSITE" id="PS01050">
    <property type="entry name" value="YJEF_C_2"/>
    <property type="match status" value="1"/>
</dbReference>
<keyword evidence="2 6" id="KW-0067">ATP-binding</keyword>
<proteinExistence type="inferred from homology"/>
<evidence type="ECO:0000313" key="9">
    <source>
        <dbReference type="Proteomes" id="UP001431776"/>
    </source>
</evidence>
<dbReference type="PANTHER" id="PTHR12592:SF0">
    <property type="entry name" value="ATP-DEPENDENT (S)-NAD(P)H-HYDRATE DEHYDRATASE"/>
    <property type="match status" value="1"/>
</dbReference>
<dbReference type="GO" id="GO:0052856">
    <property type="term" value="F:NAD(P)HX epimerase activity"/>
    <property type="evidence" value="ECO:0007669"/>
    <property type="project" value="TreeGrafter"/>
</dbReference>
<comment type="cofactor">
    <cofactor evidence="6">
        <name>Mg(2+)</name>
        <dbReference type="ChEBI" id="CHEBI:18420"/>
    </cofactor>
</comment>
<comment type="caution">
    <text evidence="8">The sequence shown here is derived from an EMBL/GenBank/DDBJ whole genome shotgun (WGS) entry which is preliminary data.</text>
</comment>
<dbReference type="InterPro" id="IPR017953">
    <property type="entry name" value="Carbohydrate_kinase_pred_CS"/>
</dbReference>
<dbReference type="AlphaFoldDB" id="A0AAW6U8V5"/>
<feature type="binding site" evidence="6">
    <location>
        <position position="39"/>
    </location>
    <ligand>
        <name>(6S)-NADPHX</name>
        <dbReference type="ChEBI" id="CHEBI:64076"/>
    </ligand>
</feature>
<evidence type="ECO:0000313" key="8">
    <source>
        <dbReference type="EMBL" id="MDI6451483.1"/>
    </source>
</evidence>
<feature type="binding site" evidence="6">
    <location>
        <position position="228"/>
    </location>
    <ligand>
        <name>(6S)-NADPHX</name>
        <dbReference type="ChEBI" id="CHEBI:64076"/>
    </ligand>
</feature>
<comment type="catalytic activity">
    <reaction evidence="6">
        <text>(6S)-NADPHX + ADP = AMP + phosphate + NADPH + H(+)</text>
        <dbReference type="Rhea" id="RHEA:32235"/>
        <dbReference type="ChEBI" id="CHEBI:15378"/>
        <dbReference type="ChEBI" id="CHEBI:43474"/>
        <dbReference type="ChEBI" id="CHEBI:57783"/>
        <dbReference type="ChEBI" id="CHEBI:64076"/>
        <dbReference type="ChEBI" id="CHEBI:456215"/>
        <dbReference type="ChEBI" id="CHEBI:456216"/>
        <dbReference type="EC" id="4.2.1.136"/>
    </reaction>
</comment>